<dbReference type="AlphaFoldDB" id="K0S753"/>
<evidence type="ECO:0000313" key="2">
    <source>
        <dbReference type="EMBL" id="EJK60714.1"/>
    </source>
</evidence>
<keyword evidence="3" id="KW-1185">Reference proteome</keyword>
<proteinExistence type="predicted"/>
<dbReference type="EMBL" id="AGNL01020757">
    <property type="protein sequence ID" value="EJK60714.1"/>
    <property type="molecule type" value="Genomic_DNA"/>
</dbReference>
<reference evidence="2 3" key="1">
    <citation type="journal article" date="2012" name="Genome Biol.">
        <title>Genome and low-iron response of an oceanic diatom adapted to chronic iron limitation.</title>
        <authorList>
            <person name="Lommer M."/>
            <person name="Specht M."/>
            <person name="Roy A.S."/>
            <person name="Kraemer L."/>
            <person name="Andreson R."/>
            <person name="Gutowska M.A."/>
            <person name="Wolf J."/>
            <person name="Bergner S.V."/>
            <person name="Schilhabel M.B."/>
            <person name="Klostermeier U.C."/>
            <person name="Beiko R.G."/>
            <person name="Rosenstiel P."/>
            <person name="Hippler M."/>
            <person name="Laroche J."/>
        </authorList>
    </citation>
    <scope>NUCLEOTIDE SEQUENCE [LARGE SCALE GENOMIC DNA]</scope>
    <source>
        <strain evidence="2 3">CCMP1005</strain>
    </source>
</reference>
<keyword evidence="1" id="KW-0812">Transmembrane</keyword>
<comment type="caution">
    <text evidence="2">The sequence shown here is derived from an EMBL/GenBank/DDBJ whole genome shotgun (WGS) entry which is preliminary data.</text>
</comment>
<dbReference type="Proteomes" id="UP000266841">
    <property type="component" value="Unassembled WGS sequence"/>
</dbReference>
<name>K0S753_THAOC</name>
<organism evidence="2 3">
    <name type="scientific">Thalassiosira oceanica</name>
    <name type="common">Marine diatom</name>
    <dbReference type="NCBI Taxonomy" id="159749"/>
    <lineage>
        <taxon>Eukaryota</taxon>
        <taxon>Sar</taxon>
        <taxon>Stramenopiles</taxon>
        <taxon>Ochrophyta</taxon>
        <taxon>Bacillariophyta</taxon>
        <taxon>Coscinodiscophyceae</taxon>
        <taxon>Thalassiosirophycidae</taxon>
        <taxon>Thalassiosirales</taxon>
        <taxon>Thalassiosiraceae</taxon>
        <taxon>Thalassiosira</taxon>
    </lineage>
</organism>
<keyword evidence="1" id="KW-1133">Transmembrane helix</keyword>
<accession>K0S753</accession>
<evidence type="ECO:0000256" key="1">
    <source>
        <dbReference type="SAM" id="Phobius"/>
    </source>
</evidence>
<gene>
    <name evidence="2" type="ORF">THAOC_18884</name>
</gene>
<feature type="transmembrane region" description="Helical" evidence="1">
    <location>
        <begin position="12"/>
        <end position="35"/>
    </location>
</feature>
<evidence type="ECO:0000313" key="3">
    <source>
        <dbReference type="Proteomes" id="UP000266841"/>
    </source>
</evidence>
<keyword evidence="1" id="KW-0472">Membrane</keyword>
<sequence>MYTCSLCSGRGVILWGFVWFSVANVASILASLRWANDNVPNGSLLDHTPSVSDYARDIPASACCCTAADCCCRTPSVIIFTLLQFSFFNPSTGTHIKNLPCSRNRKSLTRLASSKWPGNKT</sequence>
<protein>
    <submittedName>
        <fullName evidence="2">Uncharacterized protein</fullName>
    </submittedName>
</protein>